<feature type="domain" description="Photosynthesis system II assembly factor Ycf48/Hcf136-like" evidence="3">
    <location>
        <begin position="120"/>
        <end position="180"/>
    </location>
</feature>
<reference evidence="4 5" key="1">
    <citation type="submission" date="2018-06" db="EMBL/GenBank/DDBJ databases">
        <title>Bacteria isolated from soil of Wuhan.</title>
        <authorList>
            <person name="Xiang W."/>
            <person name="Huang C."/>
        </authorList>
    </citation>
    <scope>NUCLEOTIDE SEQUENCE [LARGE SCALE GENOMIC DNA]</scope>
    <source>
        <strain evidence="5">xwS4</strain>
    </source>
</reference>
<keyword evidence="1" id="KW-0602">Photosynthesis</keyword>
<gene>
    <name evidence="4" type="ORF">DM819_04030</name>
</gene>
<keyword evidence="2" id="KW-0604">Photosystem II</keyword>
<evidence type="ECO:0000256" key="1">
    <source>
        <dbReference type="ARBA" id="ARBA00022531"/>
    </source>
</evidence>
<comment type="caution">
    <text evidence="4">The sequence shown here is derived from an EMBL/GenBank/DDBJ whole genome shotgun (WGS) entry which is preliminary data.</text>
</comment>
<dbReference type="PANTHER" id="PTHR47199">
    <property type="entry name" value="PHOTOSYSTEM II STABILITY/ASSEMBLY FACTOR HCF136, CHLOROPLASTIC"/>
    <property type="match status" value="1"/>
</dbReference>
<dbReference type="GO" id="GO:0015979">
    <property type="term" value="P:photosynthesis"/>
    <property type="evidence" value="ECO:0007669"/>
    <property type="project" value="UniProtKB-KW"/>
</dbReference>
<dbReference type="InterPro" id="IPR015943">
    <property type="entry name" value="WD40/YVTN_repeat-like_dom_sf"/>
</dbReference>
<organism evidence="4 5">
    <name type="scientific">Pseudomonas hunanensis</name>
    <dbReference type="NCBI Taxonomy" id="1247546"/>
    <lineage>
        <taxon>Bacteria</taxon>
        <taxon>Pseudomonadati</taxon>
        <taxon>Pseudomonadota</taxon>
        <taxon>Gammaproteobacteria</taxon>
        <taxon>Pseudomonadales</taxon>
        <taxon>Pseudomonadaceae</taxon>
        <taxon>Pseudomonas</taxon>
    </lineage>
</organism>
<dbReference type="Gene3D" id="2.130.10.10">
    <property type="entry name" value="YVTN repeat-like/Quinoprotein amine dehydrogenase"/>
    <property type="match status" value="2"/>
</dbReference>
<feature type="domain" description="Photosynthesis system II assembly factor Ycf48/Hcf136-like" evidence="3">
    <location>
        <begin position="226"/>
        <end position="378"/>
    </location>
</feature>
<sequence length="423" mass="45169">MHAVETQRTPDGAYSRNTLFFGSLRSLRICAKNKNKIMVWSIGRVINPPGFAFSFALFQCSTLSSIRQGAVFVAALIIGTALHASESSFKDPLDQPAPVVSAAQHRPVLSIAEAGKRLVAVGLRGLILVSDDGGLTWRQSPSCVSSDLTSVHFFGDKQGWAAGHDGVILHSEDGGDSWSKQLDGVQAQGQFIQHYQRLVDSGQVHYQKYLDELVTNFRSGPSLPYLGIWFDSARVGYAVGSFGMLAKTVNGGSTWEPWLDHIDNSEALNLNAVRRIDGELYLVGERGAVFRLDEGRQRFIPLPSGYQGSFFGISGGSGVLLAYGLRGSVWRSVNGGKNWSPVNSGITGAISDGDSSADGRQILLVSATGSVLESLDAGLSFHALTAPAMAYAGVRFHAGVAVLASLQGVSTLRLAFPQSLATH</sequence>
<evidence type="ECO:0000313" key="5">
    <source>
        <dbReference type="Proteomes" id="UP000704738"/>
    </source>
</evidence>
<keyword evidence="4" id="KW-0378">Hydrolase</keyword>
<dbReference type="GO" id="GO:0016787">
    <property type="term" value="F:hydrolase activity"/>
    <property type="evidence" value="ECO:0007669"/>
    <property type="project" value="UniProtKB-KW"/>
</dbReference>
<dbReference type="PANTHER" id="PTHR47199:SF2">
    <property type="entry name" value="PHOTOSYSTEM II STABILITY_ASSEMBLY FACTOR HCF136, CHLOROPLASTIC"/>
    <property type="match status" value="1"/>
</dbReference>
<protein>
    <submittedName>
        <fullName evidence="4">Glycosyl hydrolase</fullName>
    </submittedName>
</protein>
<evidence type="ECO:0000313" key="4">
    <source>
        <dbReference type="EMBL" id="NWL45055.1"/>
    </source>
</evidence>
<dbReference type="SUPFAM" id="SSF110296">
    <property type="entry name" value="Oligoxyloglucan reducing end-specific cellobiohydrolase"/>
    <property type="match status" value="1"/>
</dbReference>
<dbReference type="GO" id="GO:0009523">
    <property type="term" value="C:photosystem II"/>
    <property type="evidence" value="ECO:0007669"/>
    <property type="project" value="UniProtKB-KW"/>
</dbReference>
<dbReference type="InterPro" id="IPR028203">
    <property type="entry name" value="PSII_CF48-like_dom"/>
</dbReference>
<evidence type="ECO:0000256" key="2">
    <source>
        <dbReference type="ARBA" id="ARBA00023276"/>
    </source>
</evidence>
<name>A0ABD6MY40_9PSED</name>
<proteinExistence type="predicted"/>
<dbReference type="EMBL" id="QJRE01000089">
    <property type="protein sequence ID" value="NWL45055.1"/>
    <property type="molecule type" value="Genomic_DNA"/>
</dbReference>
<dbReference type="Pfam" id="PF14870">
    <property type="entry name" value="PSII_BNR"/>
    <property type="match status" value="2"/>
</dbReference>
<accession>A0ABD6MY40</accession>
<evidence type="ECO:0000259" key="3">
    <source>
        <dbReference type="Pfam" id="PF14870"/>
    </source>
</evidence>
<dbReference type="AlphaFoldDB" id="A0ABD6MY40"/>
<dbReference type="Proteomes" id="UP000704738">
    <property type="component" value="Unassembled WGS sequence"/>
</dbReference>